<dbReference type="InterPro" id="IPR036640">
    <property type="entry name" value="ABC1_TM_sf"/>
</dbReference>
<gene>
    <name evidence="12" type="ORF">OAory_01112130</name>
</gene>
<dbReference type="InterPro" id="IPR050173">
    <property type="entry name" value="ABC_transporter_C-like"/>
</dbReference>
<keyword evidence="3" id="KW-1003">Cell membrane</keyword>
<evidence type="ECO:0000256" key="2">
    <source>
        <dbReference type="ARBA" id="ARBA00022448"/>
    </source>
</evidence>
<accession>A0A1S9D7I9</accession>
<dbReference type="InterPro" id="IPR003439">
    <property type="entry name" value="ABC_transporter-like_ATP-bd"/>
</dbReference>
<comment type="caution">
    <text evidence="12">The sequence shown here is derived from an EMBL/GenBank/DDBJ whole genome shotgun (WGS) entry which is preliminary data.</text>
</comment>
<dbReference type="EMBL" id="MKZY01000010">
    <property type="protein sequence ID" value="OOO04876.1"/>
    <property type="molecule type" value="Genomic_DNA"/>
</dbReference>
<dbReference type="Pfam" id="PF00005">
    <property type="entry name" value="ABC_tran"/>
    <property type="match status" value="2"/>
</dbReference>
<dbReference type="eggNOG" id="KOG0054">
    <property type="taxonomic scope" value="Eukaryota"/>
</dbReference>
<dbReference type="SMART" id="SM00382">
    <property type="entry name" value="AAA"/>
    <property type="match status" value="2"/>
</dbReference>
<feature type="transmembrane region" description="Helical" evidence="9">
    <location>
        <begin position="98"/>
        <end position="118"/>
    </location>
</feature>
<dbReference type="InterPro" id="IPR017871">
    <property type="entry name" value="ABC_transporter-like_CS"/>
</dbReference>
<feature type="transmembrane region" description="Helical" evidence="9">
    <location>
        <begin position="34"/>
        <end position="52"/>
    </location>
</feature>
<dbReference type="InterPro" id="IPR003593">
    <property type="entry name" value="AAA+_ATPase"/>
</dbReference>
<dbReference type="GO" id="GO:0016887">
    <property type="term" value="F:ATP hydrolysis activity"/>
    <property type="evidence" value="ECO:0007669"/>
    <property type="project" value="InterPro"/>
</dbReference>
<dbReference type="Pfam" id="PF24357">
    <property type="entry name" value="TMD0_ABC"/>
    <property type="match status" value="1"/>
</dbReference>
<dbReference type="Gene3D" id="3.40.50.300">
    <property type="entry name" value="P-loop containing nucleotide triphosphate hydrolases"/>
    <property type="match status" value="2"/>
</dbReference>
<keyword evidence="4 9" id="KW-0812">Transmembrane</keyword>
<evidence type="ECO:0000256" key="1">
    <source>
        <dbReference type="ARBA" id="ARBA00004651"/>
    </source>
</evidence>
<feature type="transmembrane region" description="Helical" evidence="9">
    <location>
        <begin position="759"/>
        <end position="782"/>
    </location>
</feature>
<dbReference type="InterPro" id="IPR056227">
    <property type="entry name" value="TMD0_ABC"/>
</dbReference>
<evidence type="ECO:0000256" key="5">
    <source>
        <dbReference type="ARBA" id="ARBA00022741"/>
    </source>
</evidence>
<feature type="transmembrane region" description="Helical" evidence="9">
    <location>
        <begin position="984"/>
        <end position="1006"/>
    </location>
</feature>
<keyword evidence="8 9" id="KW-0472">Membrane</keyword>
<feature type="transmembrane region" description="Helical" evidence="9">
    <location>
        <begin position="357"/>
        <end position="378"/>
    </location>
</feature>
<dbReference type="GO" id="GO:0140359">
    <property type="term" value="F:ABC-type transporter activity"/>
    <property type="evidence" value="ECO:0007669"/>
    <property type="project" value="InterPro"/>
</dbReference>
<evidence type="ECO:0000256" key="6">
    <source>
        <dbReference type="ARBA" id="ARBA00022840"/>
    </source>
</evidence>
<protein>
    <submittedName>
        <fullName evidence="12">ABC transporter related protein</fullName>
    </submittedName>
</protein>
<feature type="transmembrane region" description="Helical" evidence="9">
    <location>
        <begin position="73"/>
        <end position="92"/>
    </location>
</feature>
<feature type="transmembrane region" description="Helical" evidence="9">
    <location>
        <begin position="901"/>
        <end position="921"/>
    </location>
</feature>
<dbReference type="Gene3D" id="1.20.1560.10">
    <property type="entry name" value="ABC transporter type 1, transmembrane domain"/>
    <property type="match status" value="2"/>
</dbReference>
<feature type="transmembrane region" description="Helical" evidence="9">
    <location>
        <begin position="802"/>
        <end position="827"/>
    </location>
</feature>
<dbReference type="FunFam" id="3.40.50.300:FF:000838">
    <property type="entry name" value="ABC multidrug transporter (Eurofung)"/>
    <property type="match status" value="1"/>
</dbReference>
<dbReference type="SUPFAM" id="SSF90123">
    <property type="entry name" value="ABC transporter transmembrane region"/>
    <property type="match status" value="2"/>
</dbReference>
<evidence type="ECO:0000256" key="8">
    <source>
        <dbReference type="ARBA" id="ARBA00023136"/>
    </source>
</evidence>
<dbReference type="OrthoDB" id="6500128at2759"/>
<dbReference type="CDD" id="cd03244">
    <property type="entry name" value="ABCC_MRP_domain2"/>
    <property type="match status" value="1"/>
</dbReference>
<feature type="transmembrane region" description="Helical" evidence="9">
    <location>
        <begin position="160"/>
        <end position="180"/>
    </location>
</feature>
<reference evidence="12 13" key="1">
    <citation type="submission" date="2016-10" db="EMBL/GenBank/DDBJ databases">
        <title>Genome sequencing of Aspergillus oryzae BCC7051.</title>
        <authorList>
            <person name="Thammarongtham C."/>
            <person name="Vorapreeda T."/>
            <person name="Nookaew I."/>
            <person name="Srisuk T."/>
            <person name="Land M."/>
            <person name="Jeennor S."/>
            <person name="Laoteng K."/>
        </authorList>
    </citation>
    <scope>NUCLEOTIDE SEQUENCE [LARGE SCALE GENOMIC DNA]</scope>
    <source>
        <strain evidence="12 13">BCC7051</strain>
    </source>
</reference>
<keyword evidence="2" id="KW-0813">Transport</keyword>
<proteinExistence type="predicted"/>
<dbReference type="PROSITE" id="PS50893">
    <property type="entry name" value="ABC_TRANSPORTER_2"/>
    <property type="match status" value="2"/>
</dbReference>
<dbReference type="PANTHER" id="PTHR24223">
    <property type="entry name" value="ATP-BINDING CASSETTE SUB-FAMILY C"/>
    <property type="match status" value="1"/>
</dbReference>
<evidence type="ECO:0000259" key="11">
    <source>
        <dbReference type="PROSITE" id="PS50929"/>
    </source>
</evidence>
<dbReference type="CDD" id="cd18580">
    <property type="entry name" value="ABC_6TM_ABCC_D2"/>
    <property type="match status" value="1"/>
</dbReference>
<feature type="domain" description="ABC transporter" evidence="10">
    <location>
        <begin position="1079"/>
        <end position="1311"/>
    </location>
</feature>
<dbReference type="FunFam" id="1.20.1560.10:FF:000066">
    <property type="entry name" value="ABC multidrug transporter (Eurofung)"/>
    <property type="match status" value="1"/>
</dbReference>
<evidence type="ECO:0000313" key="12">
    <source>
        <dbReference type="EMBL" id="OOO04876.1"/>
    </source>
</evidence>
<evidence type="ECO:0000256" key="9">
    <source>
        <dbReference type="SAM" id="Phobius"/>
    </source>
</evidence>
<dbReference type="VEuPathDB" id="FungiDB:AO090138000218"/>
<dbReference type="GO" id="GO:0005524">
    <property type="term" value="F:ATP binding"/>
    <property type="evidence" value="ECO:0007669"/>
    <property type="project" value="UniProtKB-KW"/>
</dbReference>
<name>A0A1S9D7I9_ASPOZ</name>
<dbReference type="VEuPathDB" id="FungiDB:AO090038000162"/>
<dbReference type="InterPro" id="IPR027417">
    <property type="entry name" value="P-loop_NTPase"/>
</dbReference>
<dbReference type="PANTHER" id="PTHR24223:SF399">
    <property type="entry name" value="ABC TRANSPORTER ATNG"/>
    <property type="match status" value="1"/>
</dbReference>
<evidence type="ECO:0000256" key="4">
    <source>
        <dbReference type="ARBA" id="ARBA00022692"/>
    </source>
</evidence>
<dbReference type="InterPro" id="IPR011527">
    <property type="entry name" value="ABC1_TM_dom"/>
</dbReference>
<feature type="transmembrane region" description="Helical" evidence="9">
    <location>
        <begin position="130"/>
        <end position="148"/>
    </location>
</feature>
<evidence type="ECO:0000313" key="13">
    <source>
        <dbReference type="Proteomes" id="UP000190312"/>
    </source>
</evidence>
<feature type="domain" description="ABC transmembrane type-1" evidence="11">
    <location>
        <begin position="778"/>
        <end position="1042"/>
    </location>
</feature>
<dbReference type="PROSITE" id="PS50929">
    <property type="entry name" value="ABC_TM1F"/>
    <property type="match status" value="1"/>
</dbReference>
<evidence type="ECO:0000256" key="3">
    <source>
        <dbReference type="ARBA" id="ARBA00022475"/>
    </source>
</evidence>
<dbReference type="InterPro" id="IPR044726">
    <property type="entry name" value="ABCC_6TM_D2"/>
</dbReference>
<keyword evidence="6" id="KW-0067">ATP-binding</keyword>
<organism evidence="12 13">
    <name type="scientific">Aspergillus oryzae</name>
    <name type="common">Yellow koji mold</name>
    <dbReference type="NCBI Taxonomy" id="5062"/>
    <lineage>
        <taxon>Eukaryota</taxon>
        <taxon>Fungi</taxon>
        <taxon>Dikarya</taxon>
        <taxon>Ascomycota</taxon>
        <taxon>Pezizomycotina</taxon>
        <taxon>Eurotiomycetes</taxon>
        <taxon>Eurotiomycetidae</taxon>
        <taxon>Eurotiales</taxon>
        <taxon>Aspergillaceae</taxon>
        <taxon>Aspergillus</taxon>
        <taxon>Aspergillus subgen. Circumdati</taxon>
    </lineage>
</organism>
<dbReference type="Proteomes" id="UP000190312">
    <property type="component" value="Unassembled WGS sequence"/>
</dbReference>
<keyword evidence="5" id="KW-0547">Nucleotide-binding</keyword>
<dbReference type="PROSITE" id="PS00211">
    <property type="entry name" value="ABC_TRANSPORTER_1"/>
    <property type="match status" value="2"/>
</dbReference>
<sequence>MADQACDRADNAFGPKVRGCRDETDFTLFFEQSFFSLLPSICFLVCSLYRYLKLVKKERVLKSSLDGLMFAKLTAIATLGCLQVALIVLYALPGGELTRVSIASGVLGFLATLTLAVMSYQEHHRSIRPSILLGVYLTISTLLDGSQARTLWLRGNHRPIAIVFFAMVVLKLITLVIESIQKRHLLRGPYSHYPSDALGSMYNRGVFWWLNSLLLQGSSHLFQQGDLPPLDPKLASETVGYQMESAWQGSTLMSEDFDRIAVGFEHSDVVWASPIEVALAIYILYREIGLACFAPVIIVVGCAGSAYSLSKRAKVAQQHWMNALQDRIKPSSTKIDNLRIHELNKSKRFRQNATTRMTIGVLPETIGPAAAFIVYVLIARRSGQGILDPAKAFSALSLVSLLSKPILNFLYAFPILVASLSSYDRIQNYLLMNQGRLNSALASLEQSKPRERDLYPVKVPVLDTVQLQTLDQPDRRKPSNSLIKINNASFSFKTDDKPTFQGVSINIKRDSAYILIGPVGSGKSAFLLALLGELKLTEGTMLKAPECGIAYCSQEPWLPNLSIRSIIQGPSDFDEIWYAEVINVCCLETDIASLPQQDMTVIGIKGMRLSGGQRRRISLARAVYSRKQLLLLDDITSGLDTVTENLVIQRLLGQKGICRKYGLTVVLATHKVHFKHMVDTIIEVNPDSSTVNVQRSYQIPETPEIYEDDPMIQLDVCPGNPQPDIPEEQATRVSEAPSDVSRRIGDASLYLLYAKEMGLASVIMVISTSIGFCFFSRFPNIWLKWWSEAESREPSKRNVRYIVGYAAFGVSATVCFLLLYWIFLVESIPRTSIRLHRRLLKAVTAAPLSSLILVDTGFILNRFSQDMSLLDMRLPGAMIQTLDGLLDAIAEGVLIAQSSPWTALTFFPLLAILYAIQKFYLRTSRQIRHLDLEAKSPLFTSIIETCDGITTIRAFAWQETFRQLNMSLIDESQKPFYLMYSIQCWLTLVLNLLVMGILVVLVALAVELRNTSGGALGVALNNVSAISATLAYVIQAWTSLETSIGALARLKSFQSETPSEHLPNECHDPGSTWPSTGMIQFIDVTTQYRADLKPVLHDINIKIPSGAKVGICGRSGSGKSSLIMSLLRLNEITKGNIFIDDVDITQIPRETIRRQLAVLPQDPLILSGSIRLNLDPLQKHTDEAITSALSRVGMLKSLLSKGFDLDSLVRKDTFSSGQQQLISIARTLLNPSPILLLDEATSMMDMQTEATIMNLVREQFGNRTVVAVAHRLHTIVDFDLVFVMYQGTIVESGTPAELLQNREGWFTNLWMKQVQDGAQHVDEPA</sequence>
<evidence type="ECO:0000259" key="10">
    <source>
        <dbReference type="PROSITE" id="PS50893"/>
    </source>
</evidence>
<feature type="transmembrane region" description="Helical" evidence="9">
    <location>
        <begin position="288"/>
        <end position="309"/>
    </location>
</feature>
<evidence type="ECO:0000256" key="7">
    <source>
        <dbReference type="ARBA" id="ARBA00022989"/>
    </source>
</evidence>
<keyword evidence="7 9" id="KW-1133">Transmembrane helix</keyword>
<feature type="domain" description="ABC transporter" evidence="10">
    <location>
        <begin position="483"/>
        <end position="712"/>
    </location>
</feature>
<dbReference type="GO" id="GO:0005886">
    <property type="term" value="C:plasma membrane"/>
    <property type="evidence" value="ECO:0007669"/>
    <property type="project" value="UniProtKB-SubCell"/>
</dbReference>
<comment type="subcellular location">
    <subcellularLocation>
        <location evidence="1">Cell membrane</location>
        <topology evidence="1">Multi-pass membrane protein</topology>
    </subcellularLocation>
</comment>
<dbReference type="SUPFAM" id="SSF52540">
    <property type="entry name" value="P-loop containing nucleoside triphosphate hydrolases"/>
    <property type="match status" value="2"/>
</dbReference>
<dbReference type="Pfam" id="PF00664">
    <property type="entry name" value="ABC_membrane"/>
    <property type="match status" value="1"/>
</dbReference>